<reference evidence="2" key="1">
    <citation type="submission" date="2024-07" db="EMBL/GenBank/DDBJ databases">
        <title>Two chromosome-level genome assemblies of Korean endemic species Abeliophyllum distichum and Forsythia ovata (Oleaceae).</title>
        <authorList>
            <person name="Jang H."/>
        </authorList>
    </citation>
    <scope>NUCLEOTIDE SEQUENCE [LARGE SCALE GENOMIC DNA]</scope>
</reference>
<evidence type="ECO:0000313" key="2">
    <source>
        <dbReference type="Proteomes" id="UP001604277"/>
    </source>
</evidence>
<keyword evidence="2" id="KW-1185">Reference proteome</keyword>
<gene>
    <name evidence="1" type="ORF">Fot_34893</name>
</gene>
<sequence length="292" mass="33842">MSQISNGRDAAVFRYLASPSRGFGCLKNQVEFLCITRIVHRVMMKEDLLICKEGAIVLPRYDFCVFEAKDYYFVEEDRLFRAKISAVKTERIWGLRLKASLDRAKRLTEEYSKALLQIFPLNVHNKRFLAVRFHCILQMLLFLLATVVSPTAICATGHRARHFSIANCHNTAIQFVDILIVIYNEYRCVWAIVWVYDAFKIMHSQCHVIEQKPLRQRKTNAFSIPKHQMRQLKKLLLPITTINELKSQSSLTHVQTEMLDSAHHGLITSSNQAQRHINALFHSRTPNETMVP</sequence>
<dbReference type="EMBL" id="JBFOLJ010000010">
    <property type="protein sequence ID" value="KAL2501045.1"/>
    <property type="molecule type" value="Genomic_DNA"/>
</dbReference>
<name>A0ABD1SKA8_9LAMI</name>
<protein>
    <submittedName>
        <fullName evidence="1">Uncharacterized protein</fullName>
    </submittedName>
</protein>
<comment type="caution">
    <text evidence="1">The sequence shown here is derived from an EMBL/GenBank/DDBJ whole genome shotgun (WGS) entry which is preliminary data.</text>
</comment>
<accession>A0ABD1SKA8</accession>
<dbReference type="AlphaFoldDB" id="A0ABD1SKA8"/>
<organism evidence="1 2">
    <name type="scientific">Forsythia ovata</name>
    <dbReference type="NCBI Taxonomy" id="205694"/>
    <lineage>
        <taxon>Eukaryota</taxon>
        <taxon>Viridiplantae</taxon>
        <taxon>Streptophyta</taxon>
        <taxon>Embryophyta</taxon>
        <taxon>Tracheophyta</taxon>
        <taxon>Spermatophyta</taxon>
        <taxon>Magnoliopsida</taxon>
        <taxon>eudicotyledons</taxon>
        <taxon>Gunneridae</taxon>
        <taxon>Pentapetalae</taxon>
        <taxon>asterids</taxon>
        <taxon>lamiids</taxon>
        <taxon>Lamiales</taxon>
        <taxon>Oleaceae</taxon>
        <taxon>Forsythieae</taxon>
        <taxon>Forsythia</taxon>
    </lineage>
</organism>
<dbReference type="Proteomes" id="UP001604277">
    <property type="component" value="Unassembled WGS sequence"/>
</dbReference>
<evidence type="ECO:0000313" key="1">
    <source>
        <dbReference type="EMBL" id="KAL2501045.1"/>
    </source>
</evidence>
<proteinExistence type="predicted"/>